<comment type="similarity">
    <text evidence="2 14">Belongs to the ING family.</text>
</comment>
<dbReference type="FunCoup" id="A0A4Q1BDB5">
    <property type="interactions" value="93"/>
</dbReference>
<evidence type="ECO:0000259" key="16">
    <source>
        <dbReference type="PROSITE" id="PS50016"/>
    </source>
</evidence>
<feature type="binding site" evidence="12">
    <location>
        <position position="280"/>
    </location>
    <ligand>
        <name>Zn(2+)</name>
        <dbReference type="ChEBI" id="CHEBI:29105"/>
        <label>2</label>
    </ligand>
</feature>
<evidence type="ECO:0000313" key="17">
    <source>
        <dbReference type="EMBL" id="RXK36167.1"/>
    </source>
</evidence>
<dbReference type="Gene3D" id="6.10.140.1740">
    <property type="match status" value="1"/>
</dbReference>
<feature type="binding site" evidence="12">
    <location>
        <position position="262"/>
    </location>
    <ligand>
        <name>Zn(2+)</name>
        <dbReference type="ChEBI" id="CHEBI:29105"/>
        <label>1</label>
    </ligand>
</feature>
<proteinExistence type="inferred from homology"/>
<dbReference type="GO" id="GO:0000785">
    <property type="term" value="C:chromatin"/>
    <property type="evidence" value="ECO:0007669"/>
    <property type="project" value="UniProtKB-ARBA"/>
</dbReference>
<sequence length="330" mass="36696">MTDLHIHPHFNYEEAAHAAAEYISSLDNLPAEIAFLTEEIKEKDIRITQLLNRIGSRHSGLTRQLKNPTPSSATFPLPLPLGAPIPVDHLSTKDAQNLGKIQTEWGKIEALQEEKVALAERMERIINRARERGRMEWIRVGGKDLDSLEDEDDKVGLGELGNSEVLLPPSGLGSGSDIRPQKKRKIHALPLPLPSSSYTTPIIHPPANSMPPPSIPHRPSMSARSTTRRHERHTSALSDIDMDDGNGGEGDGETETDDRLYCFCQQKSYGEMIGCDNDKCKYEWFHIKCVNVHTPVPDTWYCPDCVQKLGLSSSDGTVAGGQKEKKGRRR</sequence>
<evidence type="ECO:0000256" key="2">
    <source>
        <dbReference type="ARBA" id="ARBA00010210"/>
    </source>
</evidence>
<evidence type="ECO:0000256" key="13">
    <source>
        <dbReference type="PROSITE-ProRule" id="PRU00146"/>
    </source>
</evidence>
<keyword evidence="4 12" id="KW-0479">Metal-binding</keyword>
<dbReference type="Pfam" id="PF12998">
    <property type="entry name" value="ING"/>
    <property type="match status" value="1"/>
</dbReference>
<organism evidence="17 18">
    <name type="scientific">Tremella mesenterica</name>
    <name type="common">Jelly fungus</name>
    <dbReference type="NCBI Taxonomy" id="5217"/>
    <lineage>
        <taxon>Eukaryota</taxon>
        <taxon>Fungi</taxon>
        <taxon>Dikarya</taxon>
        <taxon>Basidiomycota</taxon>
        <taxon>Agaricomycotina</taxon>
        <taxon>Tremellomycetes</taxon>
        <taxon>Tremellales</taxon>
        <taxon>Tremellaceae</taxon>
        <taxon>Tremella</taxon>
    </lineage>
</organism>
<dbReference type="Proteomes" id="UP000289152">
    <property type="component" value="Unassembled WGS sequence"/>
</dbReference>
<dbReference type="EMBL" id="SDIL01000106">
    <property type="protein sequence ID" value="RXK36167.1"/>
    <property type="molecule type" value="Genomic_DNA"/>
</dbReference>
<accession>A0A4Q1BDB5</accession>
<dbReference type="SMART" id="SM00249">
    <property type="entry name" value="PHD"/>
    <property type="match status" value="1"/>
</dbReference>
<dbReference type="OrthoDB" id="5411773at2759"/>
<comment type="domain">
    <text evidence="14">The PHD-type zinc finger mediates the binding to H3K4me3.</text>
</comment>
<dbReference type="InterPro" id="IPR028651">
    <property type="entry name" value="ING_fam"/>
</dbReference>
<feature type="binding site" evidence="12">
    <location>
        <position position="289"/>
    </location>
    <ligand>
        <name>Zn(2+)</name>
        <dbReference type="ChEBI" id="CHEBI:29105"/>
        <label>1</label>
    </ligand>
</feature>
<feature type="region of interest" description="Disordered" evidence="15">
    <location>
        <begin position="154"/>
        <end position="180"/>
    </location>
</feature>
<feature type="binding site" evidence="12">
    <location>
        <position position="302"/>
    </location>
    <ligand>
        <name>Zn(2+)</name>
        <dbReference type="ChEBI" id="CHEBI:29105"/>
        <label>2</label>
    </ligand>
</feature>
<feature type="site" description="Histone H3K4me3 binding" evidence="11">
    <location>
        <position position="284"/>
    </location>
</feature>
<comment type="caution">
    <text evidence="17">The sequence shown here is derived from an EMBL/GenBank/DDBJ whole genome shotgun (WGS) entry which is preliminary data.</text>
</comment>
<reference evidence="17 18" key="1">
    <citation type="submission" date="2016-06" db="EMBL/GenBank/DDBJ databases">
        <title>Evolution of pathogenesis and genome organization in the Tremellales.</title>
        <authorList>
            <person name="Cuomo C."/>
            <person name="Litvintseva A."/>
            <person name="Heitman J."/>
            <person name="Chen Y."/>
            <person name="Sun S."/>
            <person name="Springer D."/>
            <person name="Dromer F."/>
            <person name="Young S."/>
            <person name="Zeng Q."/>
            <person name="Chapman S."/>
            <person name="Gujja S."/>
            <person name="Saif S."/>
            <person name="Birren B."/>
        </authorList>
    </citation>
    <scope>NUCLEOTIDE SEQUENCE [LARGE SCALE GENOMIC DNA]</scope>
    <source>
        <strain evidence="17 18">ATCC 28783</strain>
    </source>
</reference>
<comment type="subcellular location">
    <subcellularLocation>
        <location evidence="1 14">Nucleus</location>
    </subcellularLocation>
</comment>
<keyword evidence="10 14" id="KW-0539">Nucleus</keyword>
<evidence type="ECO:0000256" key="7">
    <source>
        <dbReference type="ARBA" id="ARBA00022853"/>
    </source>
</evidence>
<keyword evidence="6 12" id="KW-0862">Zinc</keyword>
<dbReference type="GO" id="GO:0008270">
    <property type="term" value="F:zinc ion binding"/>
    <property type="evidence" value="ECO:0007669"/>
    <property type="project" value="UniProtKB-KW"/>
</dbReference>
<dbReference type="VEuPathDB" id="FungiDB:TREMEDRAFT_69602"/>
<evidence type="ECO:0000256" key="6">
    <source>
        <dbReference type="ARBA" id="ARBA00022833"/>
    </source>
</evidence>
<evidence type="ECO:0000256" key="15">
    <source>
        <dbReference type="SAM" id="MobiDB-lite"/>
    </source>
</evidence>
<dbReference type="InterPro" id="IPR019787">
    <property type="entry name" value="Znf_PHD-finger"/>
</dbReference>
<dbReference type="InterPro" id="IPR013083">
    <property type="entry name" value="Znf_RING/FYVE/PHD"/>
</dbReference>
<dbReference type="SUPFAM" id="SSF57903">
    <property type="entry name" value="FYVE/PHD zinc finger"/>
    <property type="match status" value="1"/>
</dbReference>
<dbReference type="SMART" id="SM01408">
    <property type="entry name" value="ING"/>
    <property type="match status" value="1"/>
</dbReference>
<dbReference type="InParanoid" id="A0A4Q1BDB5"/>
<evidence type="ECO:0000256" key="5">
    <source>
        <dbReference type="ARBA" id="ARBA00022771"/>
    </source>
</evidence>
<dbReference type="InterPro" id="IPR019786">
    <property type="entry name" value="Zinc_finger_PHD-type_CS"/>
</dbReference>
<dbReference type="GO" id="GO:0005634">
    <property type="term" value="C:nucleus"/>
    <property type="evidence" value="ECO:0007669"/>
    <property type="project" value="UniProtKB-SubCell"/>
</dbReference>
<dbReference type="InterPro" id="IPR024610">
    <property type="entry name" value="ING_N_histone-binding"/>
</dbReference>
<keyword evidence="18" id="KW-1185">Reference proteome</keyword>
<dbReference type="CDD" id="cd15505">
    <property type="entry name" value="PHD_ING"/>
    <property type="match status" value="1"/>
</dbReference>
<dbReference type="InterPro" id="IPR011011">
    <property type="entry name" value="Znf_FYVE_PHD"/>
</dbReference>
<protein>
    <recommendedName>
        <fullName evidence="14">Chromatin modification-related protein</fullName>
    </recommendedName>
</protein>
<feature type="binding site" evidence="12">
    <location>
        <position position="305"/>
    </location>
    <ligand>
        <name>Zn(2+)</name>
        <dbReference type="ChEBI" id="CHEBI:29105"/>
        <label>2</label>
    </ligand>
</feature>
<keyword evidence="7 14" id="KW-0156">Chromatin regulator</keyword>
<feature type="compositionally biased region" description="Low complexity" evidence="15">
    <location>
        <begin position="196"/>
        <end position="207"/>
    </location>
</feature>
<dbReference type="Gene3D" id="3.30.40.10">
    <property type="entry name" value="Zinc/RING finger domain, C3HC4 (zinc finger)"/>
    <property type="match status" value="1"/>
</dbReference>
<evidence type="ECO:0000256" key="9">
    <source>
        <dbReference type="ARBA" id="ARBA00023163"/>
    </source>
</evidence>
<evidence type="ECO:0000256" key="12">
    <source>
        <dbReference type="PIRSR" id="PIRSR628651-51"/>
    </source>
</evidence>
<feature type="site" description="Histone H3K4me3 binding" evidence="11">
    <location>
        <position position="276"/>
    </location>
</feature>
<dbReference type="PROSITE" id="PS01359">
    <property type="entry name" value="ZF_PHD_1"/>
    <property type="match status" value="1"/>
</dbReference>
<comment type="function">
    <text evidence="14">Component of an histone acetyltransferase complex.</text>
</comment>
<evidence type="ECO:0000256" key="3">
    <source>
        <dbReference type="ARBA" id="ARBA00022604"/>
    </source>
</evidence>
<dbReference type="AlphaFoldDB" id="A0A4Q1BDB5"/>
<keyword evidence="5 13" id="KW-0863">Zinc-finger</keyword>
<evidence type="ECO:0000313" key="18">
    <source>
        <dbReference type="Proteomes" id="UP000289152"/>
    </source>
</evidence>
<evidence type="ECO:0000256" key="11">
    <source>
        <dbReference type="PIRSR" id="PIRSR628651-50"/>
    </source>
</evidence>
<keyword evidence="3" id="KW-0341">Growth regulation</keyword>
<evidence type="ECO:0000256" key="8">
    <source>
        <dbReference type="ARBA" id="ARBA00023015"/>
    </source>
</evidence>
<feature type="site" description="Histone H3K4me3 binding" evidence="11">
    <location>
        <position position="272"/>
    </location>
</feature>
<feature type="compositionally biased region" description="Acidic residues" evidence="15">
    <location>
        <begin position="240"/>
        <end position="255"/>
    </location>
</feature>
<gene>
    <name evidence="17" type="ORF">M231_06572</name>
</gene>
<dbReference type="STRING" id="5217.A0A4Q1BDB5"/>
<dbReference type="GO" id="GO:0006325">
    <property type="term" value="P:chromatin organization"/>
    <property type="evidence" value="ECO:0007669"/>
    <property type="project" value="UniProtKB-KW"/>
</dbReference>
<feature type="binding site" evidence="12">
    <location>
        <position position="275"/>
    </location>
    <ligand>
        <name>Zn(2+)</name>
        <dbReference type="ChEBI" id="CHEBI:29105"/>
        <label>2</label>
    </ligand>
</feature>
<evidence type="ECO:0000256" key="10">
    <source>
        <dbReference type="ARBA" id="ARBA00023242"/>
    </source>
</evidence>
<keyword evidence="9" id="KW-0804">Transcription</keyword>
<name>A0A4Q1BDB5_TREME</name>
<comment type="subunit">
    <text evidence="14">Component of an histone acetyltransferase complex. Interacts with H3K4me3 and to a lesser extent with H3K4me2.</text>
</comment>
<feature type="region of interest" description="Disordered" evidence="15">
    <location>
        <begin position="196"/>
        <end position="255"/>
    </location>
</feature>
<feature type="site" description="Histone H3K4me3 binding" evidence="11">
    <location>
        <position position="261"/>
    </location>
</feature>
<evidence type="ECO:0000256" key="4">
    <source>
        <dbReference type="ARBA" id="ARBA00022723"/>
    </source>
</evidence>
<evidence type="ECO:0000256" key="1">
    <source>
        <dbReference type="ARBA" id="ARBA00004123"/>
    </source>
</evidence>
<feature type="domain" description="PHD-type" evidence="16">
    <location>
        <begin position="259"/>
        <end position="308"/>
    </location>
</feature>
<dbReference type="PANTHER" id="PTHR10333:SF103">
    <property type="entry name" value="INHIBITOR OF GROWTH PROTEIN 3"/>
    <property type="match status" value="1"/>
</dbReference>
<feature type="binding site" evidence="12">
    <location>
        <position position="286"/>
    </location>
    <ligand>
        <name>Zn(2+)</name>
        <dbReference type="ChEBI" id="CHEBI:29105"/>
        <label>1</label>
    </ligand>
</feature>
<dbReference type="InterPro" id="IPR001965">
    <property type="entry name" value="Znf_PHD"/>
</dbReference>
<feature type="binding site" evidence="12">
    <location>
        <position position="264"/>
    </location>
    <ligand>
        <name>Zn(2+)</name>
        <dbReference type="ChEBI" id="CHEBI:29105"/>
        <label>1</label>
    </ligand>
</feature>
<evidence type="ECO:0000256" key="14">
    <source>
        <dbReference type="RuleBase" id="RU361213"/>
    </source>
</evidence>
<keyword evidence="8" id="KW-0805">Transcription regulation</keyword>
<dbReference type="CDD" id="cd16858">
    <property type="entry name" value="ING_ING3_Yng2p"/>
    <property type="match status" value="1"/>
</dbReference>
<dbReference type="PANTHER" id="PTHR10333">
    <property type="entry name" value="INHIBITOR OF GROWTH PROTEIN"/>
    <property type="match status" value="1"/>
</dbReference>
<dbReference type="PROSITE" id="PS50016">
    <property type="entry name" value="ZF_PHD_2"/>
    <property type="match status" value="1"/>
</dbReference>